<dbReference type="GO" id="GO:0005634">
    <property type="term" value="C:nucleus"/>
    <property type="evidence" value="ECO:0007669"/>
    <property type="project" value="UniProtKB-SubCell"/>
</dbReference>
<sequence length="898" mass="99850">MALNLASLRQASTSFNLLNTFQSTHSEPFSAVAELVDNAYDAKAKNCYVSYDAANGTIEILDDGIGMSRSEMIQVISFGHSEKTATSIGRYGLGLKTGAFHLGQEVMVLTKKDEVYTTMLLSTKFHKQNNITTEFMVPCPSFTSTYKPFARTAEGIQNHESQLNVIQEYGPLGRRTLQELFAKITGESGTLVIVGWIRKSAAMMNGNYIMDFQPNDFMIHDDTRPFHHQSLRAFFSMLYLKPYMTIYLQGTKVRPIKIIEPWMAKFKAEIPTTTFKDLFKKCQDDRERNLEILDMEKKIVESDLAYLRPEYLATPAGIGKKAQLDIRLKDANSKLDALKKENSDVEKLFKSDTIKVLCGVQTVHRADNGIHFFMNNRLIVWGHKSSPFFKNENSIGVCAIVNLNPAIFLPSASKQDFSGSLDFKVLIKKCNERLVEYFEYFSTYWIRAELGNLGADPVAGFWNKIGYADAYGVRCVVRRQLDDRMVALKKRECAPWYSCWRCGMWKRDSEGKIDGRDNNNIERFECKDVDRRGCDSENPKLTDDEGFRMNMEKWKKIQERMESAPRDDAPSSSNSGPRALRSSSGSTAPHRSSAVIVLSEEEDEVAPGAPISAPRPSEVVVGQRANEQAPRIFAIAKRSAAPRTSRDLAPAAPMPDFDPPNLAEPTTTPSSPPAIVDAPSSAPRDPRRTGPSAPSSSAPRTSANSGAPAANDPVDTSSEESSDEEEEEEEEEAGPSTAPAPVKRATIAVRGAVPQAKRTGGAPKKAVGKKKNKKSAPKQKKLDRVAFLEQQVNELLRACGKSPLPAGEFDLDLVALYRQMKEPHDNARAAIEEERRKMGEDIEQVLEFAVAQPNGRLNMPHIDDPMEKLDAVARQIRTIPQRGGQRGASSKRGQSSRK</sequence>
<keyword evidence="3 5" id="KW-0175">Coiled coil</keyword>
<dbReference type="HOGENOM" id="CLU_337149_0_0_1"/>
<feature type="compositionally biased region" description="Basic and acidic residues" evidence="6">
    <location>
        <begin position="558"/>
        <end position="569"/>
    </location>
</feature>
<keyword evidence="2" id="KW-0479">Metal-binding</keyword>
<name>G0P593_CAEBE</name>
<dbReference type="Pfam" id="PF13589">
    <property type="entry name" value="HATPase_c_3"/>
    <property type="match status" value="1"/>
</dbReference>
<evidence type="ECO:0000313" key="8">
    <source>
        <dbReference type="Proteomes" id="UP000008068"/>
    </source>
</evidence>
<dbReference type="SUPFAM" id="SSF55874">
    <property type="entry name" value="ATPase domain of HSP90 chaperone/DNA topoisomerase II/histidine kinase"/>
    <property type="match status" value="1"/>
</dbReference>
<dbReference type="AlphaFoldDB" id="G0P593"/>
<organism evidence="8">
    <name type="scientific">Caenorhabditis brenneri</name>
    <name type="common">Nematode worm</name>
    <dbReference type="NCBI Taxonomy" id="135651"/>
    <lineage>
        <taxon>Eukaryota</taxon>
        <taxon>Metazoa</taxon>
        <taxon>Ecdysozoa</taxon>
        <taxon>Nematoda</taxon>
        <taxon>Chromadorea</taxon>
        <taxon>Rhabditida</taxon>
        <taxon>Rhabditina</taxon>
        <taxon>Rhabditomorpha</taxon>
        <taxon>Rhabditoidea</taxon>
        <taxon>Rhabditidae</taxon>
        <taxon>Peloderinae</taxon>
        <taxon>Caenorhabditis</taxon>
    </lineage>
</organism>
<dbReference type="InParanoid" id="G0P593"/>
<keyword evidence="4" id="KW-0539">Nucleus</keyword>
<dbReference type="Gene3D" id="3.30.565.10">
    <property type="entry name" value="Histidine kinase-like ATPase, C-terminal domain"/>
    <property type="match status" value="1"/>
</dbReference>
<feature type="compositionally biased region" description="Basic residues" evidence="6">
    <location>
        <begin position="766"/>
        <end position="779"/>
    </location>
</feature>
<reference evidence="8" key="1">
    <citation type="submission" date="2011-07" db="EMBL/GenBank/DDBJ databases">
        <authorList>
            <consortium name="Caenorhabditis brenneri Sequencing and Analysis Consortium"/>
            <person name="Wilson R.K."/>
        </authorList>
    </citation>
    <scope>NUCLEOTIDE SEQUENCE [LARGE SCALE GENOMIC DNA]</scope>
    <source>
        <strain evidence="8">PB2801</strain>
    </source>
</reference>
<evidence type="ECO:0000256" key="4">
    <source>
        <dbReference type="ARBA" id="ARBA00023242"/>
    </source>
</evidence>
<dbReference type="OrthoDB" id="1885370at2759"/>
<evidence type="ECO:0008006" key="9">
    <source>
        <dbReference type="Google" id="ProtNLM"/>
    </source>
</evidence>
<protein>
    <recommendedName>
        <fullName evidence="9">Morc S5 domain-containing protein</fullName>
    </recommendedName>
</protein>
<evidence type="ECO:0000256" key="2">
    <source>
        <dbReference type="ARBA" id="ARBA00022723"/>
    </source>
</evidence>
<feature type="compositionally biased region" description="Polar residues" evidence="6">
    <location>
        <begin position="570"/>
        <end position="590"/>
    </location>
</feature>
<comment type="subcellular location">
    <subcellularLocation>
        <location evidence="1">Nucleus</location>
    </subcellularLocation>
</comment>
<feature type="compositionally biased region" description="Acidic residues" evidence="6">
    <location>
        <begin position="717"/>
        <end position="733"/>
    </location>
</feature>
<accession>G0P593</accession>
<dbReference type="GO" id="GO:0046872">
    <property type="term" value="F:metal ion binding"/>
    <property type="evidence" value="ECO:0007669"/>
    <property type="project" value="UniProtKB-KW"/>
</dbReference>
<dbReference type="PANTHER" id="PTHR23337">
    <property type="entry name" value="ZINC FINGER CW-TYPE COILED-COIL DOMAIN PROTEIN 1"/>
    <property type="match status" value="1"/>
</dbReference>
<proteinExistence type="predicted"/>
<feature type="region of interest" description="Disordered" evidence="6">
    <location>
        <begin position="876"/>
        <end position="898"/>
    </location>
</feature>
<dbReference type="InterPro" id="IPR036890">
    <property type="entry name" value="HATPase_C_sf"/>
</dbReference>
<evidence type="ECO:0000256" key="6">
    <source>
        <dbReference type="SAM" id="MobiDB-lite"/>
    </source>
</evidence>
<keyword evidence="8" id="KW-1185">Reference proteome</keyword>
<feature type="compositionally biased region" description="Polar residues" evidence="6">
    <location>
        <begin position="887"/>
        <end position="898"/>
    </location>
</feature>
<feature type="coiled-coil region" evidence="5">
    <location>
        <begin position="321"/>
        <end position="348"/>
    </location>
</feature>
<dbReference type="Proteomes" id="UP000008068">
    <property type="component" value="Unassembled WGS sequence"/>
</dbReference>
<evidence type="ECO:0000256" key="3">
    <source>
        <dbReference type="ARBA" id="ARBA00023054"/>
    </source>
</evidence>
<dbReference type="FunCoup" id="G0P593">
    <property type="interactions" value="1083"/>
</dbReference>
<dbReference type="OMA" id="NFASKTF"/>
<feature type="region of interest" description="Disordered" evidence="6">
    <location>
        <begin position="558"/>
        <end position="782"/>
    </location>
</feature>
<dbReference type="EMBL" id="GL380077">
    <property type="protein sequence ID" value="EGT45371.1"/>
    <property type="molecule type" value="Genomic_DNA"/>
</dbReference>
<evidence type="ECO:0000256" key="1">
    <source>
        <dbReference type="ARBA" id="ARBA00004123"/>
    </source>
</evidence>
<feature type="compositionally biased region" description="Low complexity" evidence="6">
    <location>
        <begin position="689"/>
        <end position="706"/>
    </location>
</feature>
<evidence type="ECO:0000256" key="5">
    <source>
        <dbReference type="SAM" id="Coils"/>
    </source>
</evidence>
<dbReference type="STRING" id="135651.G0P593"/>
<dbReference type="eggNOG" id="KOG1845">
    <property type="taxonomic scope" value="Eukaryota"/>
</dbReference>
<gene>
    <name evidence="7" type="ORF">CAEBREN_11490</name>
</gene>
<dbReference type="PANTHER" id="PTHR23337:SF3">
    <property type="entry name" value="MORC FAMILY CW-TYPE ZINC FINGER 2"/>
    <property type="match status" value="1"/>
</dbReference>
<evidence type="ECO:0000313" key="7">
    <source>
        <dbReference type="EMBL" id="EGT45371.1"/>
    </source>
</evidence>